<dbReference type="RefSeq" id="WP_111148428.1">
    <property type="nucleotide sequence ID" value="NZ_QKRB01000054.1"/>
</dbReference>
<dbReference type="Gene3D" id="3.90.950.10">
    <property type="match status" value="1"/>
</dbReference>
<dbReference type="GO" id="GO:0036220">
    <property type="term" value="F:ITP diphosphatase activity"/>
    <property type="evidence" value="ECO:0007669"/>
    <property type="project" value="UniProtKB-UniRule"/>
</dbReference>
<comment type="cofactor">
    <cofactor evidence="7">
        <name>Mg(2+)</name>
        <dbReference type="ChEBI" id="CHEBI:18420"/>
    </cofactor>
    <text evidence="7">Binds 1 Mg(2+) ion per subunit.</text>
</comment>
<dbReference type="HAMAP" id="MF_01405">
    <property type="entry name" value="Non_canon_purine_NTPase"/>
    <property type="match status" value="1"/>
</dbReference>
<dbReference type="GO" id="GO:0046872">
    <property type="term" value="F:metal ion binding"/>
    <property type="evidence" value="ECO:0007669"/>
    <property type="project" value="UniProtKB-KW"/>
</dbReference>
<dbReference type="GO" id="GO:0035870">
    <property type="term" value="F:dITP diphosphatase activity"/>
    <property type="evidence" value="ECO:0007669"/>
    <property type="project" value="UniProtKB-UniRule"/>
</dbReference>
<dbReference type="Pfam" id="PF01725">
    <property type="entry name" value="Ham1p_like"/>
    <property type="match status" value="2"/>
</dbReference>
<dbReference type="EC" id="3.6.1.66" evidence="7"/>
<evidence type="ECO:0000313" key="8">
    <source>
        <dbReference type="EMBL" id="PZD94087.1"/>
    </source>
</evidence>
<feature type="binding site" evidence="7">
    <location>
        <position position="206"/>
    </location>
    <ligand>
        <name>substrate</name>
    </ligand>
</feature>
<dbReference type="PANTHER" id="PTHR11067:SF9">
    <property type="entry name" value="INOSINE TRIPHOSPHATE PYROPHOSPHATASE"/>
    <property type="match status" value="1"/>
</dbReference>
<evidence type="ECO:0000256" key="4">
    <source>
        <dbReference type="ARBA" id="ARBA00022801"/>
    </source>
</evidence>
<comment type="catalytic activity">
    <reaction evidence="7">
        <text>XTP + H2O = XMP + diphosphate + H(+)</text>
        <dbReference type="Rhea" id="RHEA:28610"/>
        <dbReference type="ChEBI" id="CHEBI:15377"/>
        <dbReference type="ChEBI" id="CHEBI:15378"/>
        <dbReference type="ChEBI" id="CHEBI:33019"/>
        <dbReference type="ChEBI" id="CHEBI:57464"/>
        <dbReference type="ChEBI" id="CHEBI:61314"/>
        <dbReference type="EC" id="3.6.1.66"/>
    </reaction>
</comment>
<evidence type="ECO:0000256" key="6">
    <source>
        <dbReference type="ARBA" id="ARBA00023080"/>
    </source>
</evidence>
<dbReference type="OrthoDB" id="9807456at2"/>
<dbReference type="PANTHER" id="PTHR11067">
    <property type="entry name" value="INOSINE TRIPHOSPHATE PYROPHOSPHATASE/HAM1 PROTEIN"/>
    <property type="match status" value="1"/>
</dbReference>
<keyword evidence="6 7" id="KW-0546">Nucleotide metabolism</keyword>
<dbReference type="CDD" id="cd00515">
    <property type="entry name" value="HAM1"/>
    <property type="match status" value="1"/>
</dbReference>
<dbReference type="GO" id="GO:0009117">
    <property type="term" value="P:nucleotide metabolic process"/>
    <property type="evidence" value="ECO:0007669"/>
    <property type="project" value="UniProtKB-KW"/>
</dbReference>
<dbReference type="SUPFAM" id="SSF52972">
    <property type="entry name" value="ITPase-like"/>
    <property type="match status" value="1"/>
</dbReference>
<comment type="caution">
    <text evidence="7">Lacks conserved residue(s) required for the propagation of feature annotation.</text>
</comment>
<dbReference type="InterPro" id="IPR029001">
    <property type="entry name" value="ITPase-like_fam"/>
</dbReference>
<evidence type="ECO:0000256" key="5">
    <source>
        <dbReference type="ARBA" id="ARBA00022842"/>
    </source>
</evidence>
<feature type="binding site" evidence="7">
    <location>
        <position position="77"/>
    </location>
    <ligand>
        <name>substrate</name>
    </ligand>
</feature>
<feature type="binding site" evidence="7">
    <location>
        <position position="76"/>
    </location>
    <ligand>
        <name>Mg(2+)</name>
        <dbReference type="ChEBI" id="CHEBI:18420"/>
    </ligand>
</feature>
<name>A0A2W1LRL2_9BACL</name>
<feature type="binding site" evidence="7">
    <location>
        <begin position="183"/>
        <end position="186"/>
    </location>
    <ligand>
        <name>substrate</name>
    </ligand>
</feature>
<feature type="binding site" evidence="7">
    <location>
        <begin position="14"/>
        <end position="19"/>
    </location>
    <ligand>
        <name>substrate</name>
    </ligand>
</feature>
<evidence type="ECO:0000256" key="1">
    <source>
        <dbReference type="ARBA" id="ARBA00008023"/>
    </source>
</evidence>
<evidence type="ECO:0000313" key="9">
    <source>
        <dbReference type="Proteomes" id="UP000249522"/>
    </source>
</evidence>
<comment type="caution">
    <text evidence="8">The sequence shown here is derived from an EMBL/GenBank/DDBJ whole genome shotgun (WGS) entry which is preliminary data.</text>
</comment>
<comment type="similarity">
    <text evidence="1 7">Belongs to the HAM1 NTPase family.</text>
</comment>
<evidence type="ECO:0000256" key="7">
    <source>
        <dbReference type="HAMAP-Rule" id="MF_01405"/>
    </source>
</evidence>
<dbReference type="InterPro" id="IPR002637">
    <property type="entry name" value="RdgB/HAM1"/>
</dbReference>
<organism evidence="8 9">
    <name type="scientific">Paenibacillus sambharensis</name>
    <dbReference type="NCBI Taxonomy" id="1803190"/>
    <lineage>
        <taxon>Bacteria</taxon>
        <taxon>Bacillati</taxon>
        <taxon>Bacillota</taxon>
        <taxon>Bacilli</taxon>
        <taxon>Bacillales</taxon>
        <taxon>Paenibacillaceae</taxon>
        <taxon>Paenibacillus</taxon>
    </lineage>
</organism>
<evidence type="ECO:0000256" key="3">
    <source>
        <dbReference type="ARBA" id="ARBA00022741"/>
    </source>
</evidence>
<feature type="active site" description="Proton acceptor" evidence="7">
    <location>
        <position position="76"/>
    </location>
</feature>
<keyword evidence="9" id="KW-1185">Reference proteome</keyword>
<keyword evidence="3 7" id="KW-0547">Nucleotide-binding</keyword>
<evidence type="ECO:0000256" key="2">
    <source>
        <dbReference type="ARBA" id="ARBA00022723"/>
    </source>
</evidence>
<feature type="binding site" evidence="7">
    <location>
        <begin position="211"/>
        <end position="212"/>
    </location>
    <ligand>
        <name>substrate</name>
    </ligand>
</feature>
<comment type="catalytic activity">
    <reaction evidence="7">
        <text>ITP + H2O = IMP + diphosphate + H(+)</text>
        <dbReference type="Rhea" id="RHEA:29399"/>
        <dbReference type="ChEBI" id="CHEBI:15377"/>
        <dbReference type="ChEBI" id="CHEBI:15378"/>
        <dbReference type="ChEBI" id="CHEBI:33019"/>
        <dbReference type="ChEBI" id="CHEBI:58053"/>
        <dbReference type="ChEBI" id="CHEBI:61402"/>
        <dbReference type="EC" id="3.6.1.66"/>
    </reaction>
</comment>
<reference evidence="8 9" key="1">
    <citation type="submission" date="2018-06" db="EMBL/GenBank/DDBJ databases">
        <title>Paenibacillus imtechensis sp. nov.</title>
        <authorList>
            <person name="Pinnaka A.K."/>
            <person name="Singh H."/>
            <person name="Kaur M."/>
        </authorList>
    </citation>
    <scope>NUCLEOTIDE SEQUENCE [LARGE SCALE GENOMIC DNA]</scope>
    <source>
        <strain evidence="8 9">SMB1</strain>
    </source>
</reference>
<dbReference type="GO" id="GO:0005829">
    <property type="term" value="C:cytosol"/>
    <property type="evidence" value="ECO:0007669"/>
    <property type="project" value="TreeGrafter"/>
</dbReference>
<comment type="function">
    <text evidence="7">Pyrophosphatase that catalyzes the hydrolysis of nucleoside triphosphates to their monophosphate derivatives, with a high preference for the non-canonical purine nucleotides XTP (xanthosine triphosphate), dITP (deoxyinosine triphosphate) and ITP. Seems to function as a house-cleaning enzyme that removes non-canonical purine nucleotides from the nucleotide pool, thus preventing their incorporation into DNA/RNA and avoiding chromosomal lesions.</text>
</comment>
<dbReference type="GO" id="GO:0000166">
    <property type="term" value="F:nucleotide binding"/>
    <property type="evidence" value="ECO:0007669"/>
    <property type="project" value="UniProtKB-KW"/>
</dbReference>
<comment type="subunit">
    <text evidence="7">Homodimer.</text>
</comment>
<keyword evidence="4 7" id="KW-0378">Hydrolase</keyword>
<dbReference type="GO" id="GO:0017111">
    <property type="term" value="F:ribonucleoside triphosphate phosphatase activity"/>
    <property type="evidence" value="ECO:0007669"/>
    <property type="project" value="InterPro"/>
</dbReference>
<dbReference type="EMBL" id="QKRB01000054">
    <property type="protein sequence ID" value="PZD94087.1"/>
    <property type="molecule type" value="Genomic_DNA"/>
</dbReference>
<sequence length="229" mass="24892">MNAAGSGNTVIVATKNAGKVREFAHAFAPLGLTVHSMFDYDHLPEIVEDGDTFRANARKKAETVGQALGLPVLADDSGLEVALLGGAPGVYSARYAGEGASDKANNEKLLRELERIRREHPETDVQLDNRDEAGILPDGAKLLSRARFVCALAFYNPISRTFTDSEGFAEGWIVDRPFGVEGFGYDPLFWVPSFNRTMGELSKDEKQSISHRGQALKRLIDNLGGPKAD</sequence>
<dbReference type="Proteomes" id="UP000249522">
    <property type="component" value="Unassembled WGS sequence"/>
</dbReference>
<comment type="catalytic activity">
    <reaction evidence="7">
        <text>dITP + H2O = dIMP + diphosphate + H(+)</text>
        <dbReference type="Rhea" id="RHEA:28342"/>
        <dbReference type="ChEBI" id="CHEBI:15377"/>
        <dbReference type="ChEBI" id="CHEBI:15378"/>
        <dbReference type="ChEBI" id="CHEBI:33019"/>
        <dbReference type="ChEBI" id="CHEBI:61194"/>
        <dbReference type="ChEBI" id="CHEBI:61382"/>
        <dbReference type="EC" id="3.6.1.66"/>
    </reaction>
</comment>
<accession>A0A2W1LRL2</accession>
<dbReference type="InterPro" id="IPR020922">
    <property type="entry name" value="dITP/XTP_pyrophosphatase"/>
</dbReference>
<keyword evidence="2 7" id="KW-0479">Metal-binding</keyword>
<protein>
    <recommendedName>
        <fullName evidence="7">dITP/XTP pyrophosphatase</fullName>
        <ecNumber evidence="7">3.6.1.66</ecNumber>
    </recommendedName>
    <alternativeName>
        <fullName evidence="7">Non-canonical purine NTP pyrophosphatase</fullName>
    </alternativeName>
    <alternativeName>
        <fullName evidence="7">Non-standard purine NTP pyrophosphatase</fullName>
    </alternativeName>
    <alternativeName>
        <fullName evidence="7">Nucleoside-triphosphate diphosphatase</fullName>
    </alternativeName>
    <alternativeName>
        <fullName evidence="7">Nucleoside-triphosphate pyrophosphatase</fullName>
        <shortName evidence="7">NTPase</shortName>
    </alternativeName>
</protein>
<dbReference type="GO" id="GO:0009146">
    <property type="term" value="P:purine nucleoside triphosphate catabolic process"/>
    <property type="evidence" value="ECO:0007669"/>
    <property type="project" value="UniProtKB-UniRule"/>
</dbReference>
<gene>
    <name evidence="8" type="ORF">DNH61_19200</name>
</gene>
<dbReference type="AlphaFoldDB" id="A0A2W1LRL2"/>
<dbReference type="GO" id="GO:0036222">
    <property type="term" value="F:XTP diphosphatase activity"/>
    <property type="evidence" value="ECO:0007669"/>
    <property type="project" value="UniProtKB-UniRule"/>
</dbReference>
<keyword evidence="5 7" id="KW-0460">Magnesium</keyword>
<proteinExistence type="inferred from homology"/>